<dbReference type="Proteomes" id="UP001321475">
    <property type="component" value="Chromosome"/>
</dbReference>
<organism evidence="1 2">
    <name type="scientific">Paraoerskovia sediminicola</name>
    <dbReference type="NCBI Taxonomy" id="1138587"/>
    <lineage>
        <taxon>Bacteria</taxon>
        <taxon>Bacillati</taxon>
        <taxon>Actinomycetota</taxon>
        <taxon>Actinomycetes</taxon>
        <taxon>Micrococcales</taxon>
        <taxon>Cellulomonadaceae</taxon>
        <taxon>Paraoerskovia</taxon>
    </lineage>
</organism>
<evidence type="ECO:0008006" key="3">
    <source>
        <dbReference type="Google" id="ProtNLM"/>
    </source>
</evidence>
<sequence>MTATTTRAPEAPGRLGEAAEPRDLERYLTDLTAWVTSRRTDLDRLDEAMLASPDGAAHRQDIVLALTLWEAVRARSAELARVWDGGRADRTVRESMSQLIWGRLSSGDGTALLSLVEAVRLCDALASSLGARLAVDPHALDTRERVRSLRAALARCEDSGADVTVWRRRLDDVVADADRGADVSGRLDVLETSVAEAERDLIVGAARHQELRADREAARHRVAALARREPDLRDLVERVRREILDPPRLAVPDVSRLGPVPDAADDVARFRARLDAVDRAMDTVEEAYAAPLRERAGLGFRARNLTERTRSNGRDSSPTVLAGATEAADAVGATPCDLVLARYLVDQLEVLARPWPERATHPHETCAAAAAGPEGEKR</sequence>
<dbReference type="RefSeq" id="WP_286218100.1">
    <property type="nucleotide sequence ID" value="NZ_AP027729.1"/>
</dbReference>
<dbReference type="EMBL" id="AP027729">
    <property type="protein sequence ID" value="BDZ40764.1"/>
    <property type="molecule type" value="Genomic_DNA"/>
</dbReference>
<evidence type="ECO:0000313" key="2">
    <source>
        <dbReference type="Proteomes" id="UP001321475"/>
    </source>
</evidence>
<protein>
    <recommendedName>
        <fullName evidence="3">DUF222 domain-containing protein</fullName>
    </recommendedName>
</protein>
<keyword evidence="2" id="KW-1185">Reference proteome</keyword>
<accession>A0ABM8FYT2</accession>
<reference evidence="2" key="1">
    <citation type="journal article" date="2019" name="Int. J. Syst. Evol. Microbiol.">
        <title>The Global Catalogue of Microorganisms (GCM) 10K type strain sequencing project: providing services to taxonomists for standard genome sequencing and annotation.</title>
        <authorList>
            <consortium name="The Broad Institute Genomics Platform"/>
            <consortium name="The Broad Institute Genome Sequencing Center for Infectious Disease"/>
            <person name="Wu L."/>
            <person name="Ma J."/>
        </authorList>
    </citation>
    <scope>NUCLEOTIDE SEQUENCE [LARGE SCALE GENOMIC DNA]</scope>
    <source>
        <strain evidence="2">NBRC 108565</strain>
    </source>
</reference>
<gene>
    <name evidence="1" type="ORF">GCM10025865_00630</name>
</gene>
<name>A0ABM8FYT2_9CELL</name>
<evidence type="ECO:0000313" key="1">
    <source>
        <dbReference type="EMBL" id="BDZ40764.1"/>
    </source>
</evidence>
<proteinExistence type="predicted"/>